<accession>A0ABS9BR13</accession>
<dbReference type="InterPro" id="IPR029058">
    <property type="entry name" value="AB_hydrolase_fold"/>
</dbReference>
<dbReference type="SUPFAM" id="SSF53474">
    <property type="entry name" value="alpha/beta-Hydrolases"/>
    <property type="match status" value="1"/>
</dbReference>
<evidence type="ECO:0000313" key="3">
    <source>
        <dbReference type="Proteomes" id="UP001201449"/>
    </source>
</evidence>
<evidence type="ECO:0000259" key="1">
    <source>
        <dbReference type="Pfam" id="PF00561"/>
    </source>
</evidence>
<dbReference type="PANTHER" id="PTHR43798">
    <property type="entry name" value="MONOACYLGLYCEROL LIPASE"/>
    <property type="match status" value="1"/>
</dbReference>
<dbReference type="RefSeq" id="WP_234860598.1">
    <property type="nucleotide sequence ID" value="NZ_JAKEVZ010000003.1"/>
</dbReference>
<feature type="domain" description="AB hydrolase-1" evidence="1">
    <location>
        <begin position="12"/>
        <end position="238"/>
    </location>
</feature>
<name>A0ABS9BR13_9BACT</name>
<protein>
    <submittedName>
        <fullName evidence="2">Alpha/beta hydrolase</fullName>
    </submittedName>
</protein>
<dbReference type="EMBL" id="JAKEVZ010000003">
    <property type="protein sequence ID" value="MCF1750504.1"/>
    <property type="molecule type" value="Genomic_DNA"/>
</dbReference>
<dbReference type="Pfam" id="PF00561">
    <property type="entry name" value="Abhydrolase_1"/>
    <property type="match status" value="1"/>
</dbReference>
<dbReference type="Gene3D" id="3.40.50.1820">
    <property type="entry name" value="alpha/beta hydrolase"/>
    <property type="match status" value="1"/>
</dbReference>
<organism evidence="2 3">
    <name type="scientific">Mariniradius sediminis</name>
    <dbReference type="NCBI Taxonomy" id="2909237"/>
    <lineage>
        <taxon>Bacteria</taxon>
        <taxon>Pseudomonadati</taxon>
        <taxon>Bacteroidota</taxon>
        <taxon>Cytophagia</taxon>
        <taxon>Cytophagales</taxon>
        <taxon>Cyclobacteriaceae</taxon>
        <taxon>Mariniradius</taxon>
    </lineage>
</organism>
<evidence type="ECO:0000313" key="2">
    <source>
        <dbReference type="EMBL" id="MCF1750504.1"/>
    </source>
</evidence>
<proteinExistence type="predicted"/>
<comment type="caution">
    <text evidence="2">The sequence shown here is derived from an EMBL/GenBank/DDBJ whole genome shotgun (WGS) entry which is preliminary data.</text>
</comment>
<dbReference type="GO" id="GO:0016787">
    <property type="term" value="F:hydrolase activity"/>
    <property type="evidence" value="ECO:0007669"/>
    <property type="project" value="UniProtKB-KW"/>
</dbReference>
<dbReference type="PRINTS" id="PR00111">
    <property type="entry name" value="ABHYDROLASE"/>
</dbReference>
<dbReference type="InterPro" id="IPR000073">
    <property type="entry name" value="AB_hydrolase_1"/>
</dbReference>
<gene>
    <name evidence="2" type="ORF">L0U89_05425</name>
</gene>
<dbReference type="Proteomes" id="UP001201449">
    <property type="component" value="Unassembled WGS sequence"/>
</dbReference>
<dbReference type="InterPro" id="IPR050266">
    <property type="entry name" value="AB_hydrolase_sf"/>
</dbReference>
<keyword evidence="2" id="KW-0378">Hydrolase</keyword>
<keyword evidence="3" id="KW-1185">Reference proteome</keyword>
<reference evidence="2 3" key="1">
    <citation type="submission" date="2022-01" db="EMBL/GenBank/DDBJ databases">
        <title>Mariniradius saccharolyticus sp. nov., isolated from sediment of a river.</title>
        <authorList>
            <person name="Liu H."/>
        </authorList>
    </citation>
    <scope>NUCLEOTIDE SEQUENCE [LARGE SCALE GENOMIC DNA]</scope>
    <source>
        <strain evidence="2 3">RY-2</strain>
    </source>
</reference>
<sequence>MPHFTKTGQGQPLILIHGFCESKEIWIEMTEALAATHTVFAFDLPGFGDNPLSKKEISMESLAADMADWMERERIESPIVIGHSLGGYVTLALAELLGPRLKGIGLFHSTALSDDAEKKHTRNKVIAFLEKNGIDPFLESFVPGLFAPSKAVHLESRIQWLIREGKRSSTAALIAYTAAMRDRKDRLDVWKHFSGKKLLISGRLDTAVKIENSRQLQPFADFYLELEDAAHMGMFEEPEKCLKTIQVFMAN</sequence>